<dbReference type="GeneID" id="96011025"/>
<dbReference type="Proteomes" id="UP000803884">
    <property type="component" value="Unassembled WGS sequence"/>
</dbReference>
<accession>A0AB34KC99</accession>
<feature type="transmembrane region" description="Helical" evidence="1">
    <location>
        <begin position="57"/>
        <end position="76"/>
    </location>
</feature>
<gene>
    <name evidence="3" type="ORF">WHR41_09584</name>
</gene>
<feature type="transmembrane region" description="Helical" evidence="1">
    <location>
        <begin position="96"/>
        <end position="119"/>
    </location>
</feature>
<comment type="caution">
    <text evidence="3">The sequence shown here is derived from an EMBL/GenBank/DDBJ whole genome shotgun (WGS) entry which is preliminary data.</text>
</comment>
<feature type="non-terminal residue" evidence="3">
    <location>
        <position position="170"/>
    </location>
</feature>
<dbReference type="EMBL" id="JAAQHG020000264">
    <property type="protein sequence ID" value="KAL1581686.1"/>
    <property type="molecule type" value="Genomic_DNA"/>
</dbReference>
<evidence type="ECO:0000256" key="1">
    <source>
        <dbReference type="SAM" id="Phobius"/>
    </source>
</evidence>
<proteinExistence type="predicted"/>
<keyword evidence="1" id="KW-0472">Membrane</keyword>
<name>A0AB34KC99_9PEZI</name>
<feature type="domain" description="Rhodopsin" evidence="2">
    <location>
        <begin position="40"/>
        <end position="157"/>
    </location>
</feature>
<keyword evidence="1" id="KW-0812">Transmembrane</keyword>
<evidence type="ECO:0000313" key="3">
    <source>
        <dbReference type="EMBL" id="KAL1581686.1"/>
    </source>
</evidence>
<dbReference type="Pfam" id="PF20684">
    <property type="entry name" value="Fung_rhodopsin"/>
    <property type="match status" value="1"/>
</dbReference>
<feature type="transmembrane region" description="Helical" evidence="1">
    <location>
        <begin position="26"/>
        <end position="45"/>
    </location>
</feature>
<evidence type="ECO:0000259" key="2">
    <source>
        <dbReference type="Pfam" id="PF20684"/>
    </source>
</evidence>
<organism evidence="3 4">
    <name type="scientific">Cladosporium halotolerans</name>
    <dbReference type="NCBI Taxonomy" id="1052096"/>
    <lineage>
        <taxon>Eukaryota</taxon>
        <taxon>Fungi</taxon>
        <taxon>Dikarya</taxon>
        <taxon>Ascomycota</taxon>
        <taxon>Pezizomycotina</taxon>
        <taxon>Dothideomycetes</taxon>
        <taxon>Dothideomycetidae</taxon>
        <taxon>Cladosporiales</taxon>
        <taxon>Cladosporiaceae</taxon>
        <taxon>Cladosporium</taxon>
    </lineage>
</organism>
<evidence type="ECO:0000313" key="4">
    <source>
        <dbReference type="Proteomes" id="UP000803884"/>
    </source>
</evidence>
<sequence>MSNIAYEPGNRAYYVTADDARAGPCVFAWILSIWSSLTMIARVYARRQKWTWSDWCSLIAYVVGMAHFSLLLTGLADGLATSSSSTVPDQDVALRYFVSQAPLLLSVELTRCSTIMFIAFEIIGATQLRRVSLISVGVMGIWALSAPLVAMIECGSVKPGKWMCAGEVST</sequence>
<dbReference type="PANTHER" id="PTHR39614:SF2">
    <property type="entry name" value="INTEGRAL MEMBRANE PROTEIN"/>
    <property type="match status" value="1"/>
</dbReference>
<protein>
    <recommendedName>
        <fullName evidence="2">Rhodopsin domain-containing protein</fullName>
    </recommendedName>
</protein>
<keyword evidence="4" id="KW-1185">Reference proteome</keyword>
<dbReference type="AlphaFoldDB" id="A0AB34KC99"/>
<reference evidence="3 4" key="1">
    <citation type="journal article" date="2020" name="Microbiol. Resour. Announc.">
        <title>Draft Genome Sequence of a Cladosporium Species Isolated from the Mesophotic Ascidian Didemnum maculosum.</title>
        <authorList>
            <person name="Gioti A."/>
            <person name="Siaperas R."/>
            <person name="Nikolaivits E."/>
            <person name="Le Goff G."/>
            <person name="Ouazzani J."/>
            <person name="Kotoulas G."/>
            <person name="Topakas E."/>
        </authorList>
    </citation>
    <scope>NUCLEOTIDE SEQUENCE [LARGE SCALE GENOMIC DNA]</scope>
    <source>
        <strain evidence="3 4">TM138-S3</strain>
    </source>
</reference>
<dbReference type="PANTHER" id="PTHR39614">
    <property type="entry name" value="INTEGRAL MEMBRANE PROTEIN"/>
    <property type="match status" value="1"/>
</dbReference>
<dbReference type="InterPro" id="IPR049326">
    <property type="entry name" value="Rhodopsin_dom_fungi"/>
</dbReference>
<keyword evidence="1" id="KW-1133">Transmembrane helix</keyword>
<dbReference type="RefSeq" id="XP_069224795.1">
    <property type="nucleotide sequence ID" value="XM_069378187.1"/>
</dbReference>
<feature type="transmembrane region" description="Helical" evidence="1">
    <location>
        <begin position="131"/>
        <end position="152"/>
    </location>
</feature>